<dbReference type="Proteomes" id="UP000632339">
    <property type="component" value="Unassembled WGS sequence"/>
</dbReference>
<comment type="caution">
    <text evidence="2">The sequence shown here is derived from an EMBL/GenBank/DDBJ whole genome shotgun (WGS) entry which is preliminary data.</text>
</comment>
<name>A0ABQ2HJ03_9BACT</name>
<feature type="chain" id="PRO_5046140757" evidence="1">
    <location>
        <begin position="31"/>
        <end position="75"/>
    </location>
</feature>
<evidence type="ECO:0000313" key="2">
    <source>
        <dbReference type="EMBL" id="GGM81547.1"/>
    </source>
</evidence>
<keyword evidence="1" id="KW-0732">Signal</keyword>
<dbReference type="EMBL" id="BMLI01000001">
    <property type="protein sequence ID" value="GGM81547.1"/>
    <property type="molecule type" value="Genomic_DNA"/>
</dbReference>
<dbReference type="RefSeq" id="WP_026350670.1">
    <property type="nucleotide sequence ID" value="NZ_BMLI01000001.1"/>
</dbReference>
<evidence type="ECO:0000313" key="3">
    <source>
        <dbReference type="Proteomes" id="UP000632339"/>
    </source>
</evidence>
<sequence>MSQFTNKIKKCGALPAMLFAAWMLVSCGNAQKTEATEAVPATDTTEQALDTLTMPDSLPVIDSAAKIRPEPRTTR</sequence>
<evidence type="ECO:0000256" key="1">
    <source>
        <dbReference type="SAM" id="SignalP"/>
    </source>
</evidence>
<proteinExistence type="predicted"/>
<dbReference type="PROSITE" id="PS51257">
    <property type="entry name" value="PROKAR_LIPOPROTEIN"/>
    <property type="match status" value="1"/>
</dbReference>
<reference evidence="3" key="1">
    <citation type="journal article" date="2019" name="Int. J. Syst. Evol. Microbiol.">
        <title>The Global Catalogue of Microorganisms (GCM) 10K type strain sequencing project: providing services to taxonomists for standard genome sequencing and annotation.</title>
        <authorList>
            <consortium name="The Broad Institute Genomics Platform"/>
            <consortium name="The Broad Institute Genome Sequencing Center for Infectious Disease"/>
            <person name="Wu L."/>
            <person name="Ma J."/>
        </authorList>
    </citation>
    <scope>NUCLEOTIDE SEQUENCE [LARGE SCALE GENOMIC DNA]</scope>
    <source>
        <strain evidence="3">CGMCC 1.6375</strain>
    </source>
</reference>
<gene>
    <name evidence="2" type="ORF">GCM10010967_11710</name>
</gene>
<keyword evidence="3" id="KW-1185">Reference proteome</keyword>
<protein>
    <submittedName>
        <fullName evidence="2">Uncharacterized protein</fullName>
    </submittedName>
</protein>
<organism evidence="2 3">
    <name type="scientific">Dyadobacter beijingensis</name>
    <dbReference type="NCBI Taxonomy" id="365489"/>
    <lineage>
        <taxon>Bacteria</taxon>
        <taxon>Pseudomonadati</taxon>
        <taxon>Bacteroidota</taxon>
        <taxon>Cytophagia</taxon>
        <taxon>Cytophagales</taxon>
        <taxon>Spirosomataceae</taxon>
        <taxon>Dyadobacter</taxon>
    </lineage>
</organism>
<accession>A0ABQ2HJ03</accession>
<feature type="signal peptide" evidence="1">
    <location>
        <begin position="1"/>
        <end position="30"/>
    </location>
</feature>